<protein>
    <recommendedName>
        <fullName evidence="2">YTH domain-containing protein</fullName>
    </recommendedName>
</protein>
<dbReference type="SUPFAM" id="SSF54928">
    <property type="entry name" value="RNA-binding domain, RBD"/>
    <property type="match status" value="1"/>
</dbReference>
<proteinExistence type="predicted"/>
<feature type="region of interest" description="Disordered" evidence="1">
    <location>
        <begin position="218"/>
        <end position="242"/>
    </location>
</feature>
<dbReference type="InterPro" id="IPR035979">
    <property type="entry name" value="RBD_domain_sf"/>
</dbReference>
<keyword evidence="4" id="KW-1185">Reference proteome</keyword>
<dbReference type="CDD" id="cd00590">
    <property type="entry name" value="RRM_SF"/>
    <property type="match status" value="1"/>
</dbReference>
<dbReference type="EMBL" id="JAEPRE010000045">
    <property type="protein sequence ID" value="KAG2234834.1"/>
    <property type="molecule type" value="Genomic_DNA"/>
</dbReference>
<gene>
    <name evidence="3" type="ORF">INT48_006751</name>
</gene>
<dbReference type="Gene3D" id="3.10.590.10">
    <property type="entry name" value="ph1033 like domains"/>
    <property type="match status" value="1"/>
</dbReference>
<feature type="region of interest" description="Disordered" evidence="1">
    <location>
        <begin position="110"/>
        <end position="141"/>
    </location>
</feature>
<sequence>MSQQTRQRGDINQPSYLNIIMYSDEHGETTVEGDEEEEQLANGVYEQYYDDAVFEIDDFPARHQTRSSSPDMQVRYYVPTSEAPHGLSQSVDVNESPYFMRSVILSTKNNNWQESNPTTTLDKQASSSHQPSFSHTVTDDTAYSQSAPATSFLSSHFQKCSTESPKTVYRNDSMREECVNQTTISETNSLHDKFLQEDNTVTITKSPVQANESLFTKENSVGSPIEQSNASSPISSRTETENNLQMVTTSTVLVEDSLDDWDSLSAAHFNTRNALTLCQRNIKRSHDERKKDVRSVEFAANLMTYAVPMRVVGISSHTRHKDLQNHFFDSNVLFIRYVSRLHCAYITYINHEEMIKAVRKFNGSVLRDTVIYCRPSLFEELERDNELNSKLLYRLSQQPATKKQFLKRSSFIPEHNSISQYNTKDISKRYTTSLTQYHPQCVSGYDYHQGFGGRCPYYAFKIIPIIRLLATSSYSPSHYVINSYEVNLIFSVKGTKAYQGYAIMKSEVLDLKLLTDEDTAGTIFQEVGSQFRIRPNGRPWRYVFRVEWKST</sequence>
<dbReference type="Pfam" id="PF04146">
    <property type="entry name" value="YTH"/>
    <property type="match status" value="1"/>
</dbReference>
<dbReference type="InterPro" id="IPR007275">
    <property type="entry name" value="YTH_domain"/>
</dbReference>
<name>A0A8H7W1A9_9FUNG</name>
<evidence type="ECO:0000256" key="1">
    <source>
        <dbReference type="SAM" id="MobiDB-lite"/>
    </source>
</evidence>
<evidence type="ECO:0000313" key="4">
    <source>
        <dbReference type="Proteomes" id="UP000613177"/>
    </source>
</evidence>
<accession>A0A8H7W1A9</accession>
<dbReference type="GO" id="GO:0003723">
    <property type="term" value="F:RNA binding"/>
    <property type="evidence" value="ECO:0007669"/>
    <property type="project" value="InterPro"/>
</dbReference>
<organism evidence="3 4">
    <name type="scientific">Thamnidium elegans</name>
    <dbReference type="NCBI Taxonomy" id="101142"/>
    <lineage>
        <taxon>Eukaryota</taxon>
        <taxon>Fungi</taxon>
        <taxon>Fungi incertae sedis</taxon>
        <taxon>Mucoromycota</taxon>
        <taxon>Mucoromycotina</taxon>
        <taxon>Mucoromycetes</taxon>
        <taxon>Mucorales</taxon>
        <taxon>Mucorineae</taxon>
        <taxon>Mucoraceae</taxon>
        <taxon>Thamnidium</taxon>
    </lineage>
</organism>
<dbReference type="Proteomes" id="UP000613177">
    <property type="component" value="Unassembled WGS sequence"/>
</dbReference>
<feature type="domain" description="YTH" evidence="2">
    <location>
        <begin position="482"/>
        <end position="550"/>
    </location>
</feature>
<reference evidence="3" key="1">
    <citation type="submission" date="2021-01" db="EMBL/GenBank/DDBJ databases">
        <title>Metabolic potential, ecology and presence of endohyphal bacteria is reflected in genomic diversity of Mucoromycotina.</title>
        <authorList>
            <person name="Muszewska A."/>
            <person name="Okrasinska A."/>
            <person name="Steczkiewicz K."/>
            <person name="Drgas O."/>
            <person name="Orlowska M."/>
            <person name="Perlinska-Lenart U."/>
            <person name="Aleksandrzak-Piekarczyk T."/>
            <person name="Szatraj K."/>
            <person name="Zielenkiewicz U."/>
            <person name="Pilsyk S."/>
            <person name="Malc E."/>
            <person name="Mieczkowski P."/>
            <person name="Kruszewska J.S."/>
            <person name="Biernat P."/>
            <person name="Pawlowska J."/>
        </authorList>
    </citation>
    <scope>NUCLEOTIDE SEQUENCE</scope>
    <source>
        <strain evidence="3">WA0000018081</strain>
    </source>
</reference>
<comment type="caution">
    <text evidence="3">The sequence shown here is derived from an EMBL/GenBank/DDBJ whole genome shotgun (WGS) entry which is preliminary data.</text>
</comment>
<evidence type="ECO:0000313" key="3">
    <source>
        <dbReference type="EMBL" id="KAG2234834.1"/>
    </source>
</evidence>
<dbReference type="AlphaFoldDB" id="A0A8H7W1A9"/>
<evidence type="ECO:0000259" key="2">
    <source>
        <dbReference type="Pfam" id="PF04146"/>
    </source>
</evidence>